<protein>
    <recommendedName>
        <fullName evidence="4">beta-glucosidase</fullName>
        <ecNumber evidence="4">3.2.1.21</ecNumber>
    </recommendedName>
</protein>
<dbReference type="InterPro" id="IPR036962">
    <property type="entry name" value="Glyco_hydro_3_N_sf"/>
</dbReference>
<evidence type="ECO:0000256" key="6">
    <source>
        <dbReference type="ARBA" id="ARBA00023180"/>
    </source>
</evidence>
<dbReference type="Proteomes" id="UP000736672">
    <property type="component" value="Unassembled WGS sequence"/>
</dbReference>
<dbReference type="GO" id="GO:0008422">
    <property type="term" value="F:beta-glucosidase activity"/>
    <property type="evidence" value="ECO:0007669"/>
    <property type="project" value="UniProtKB-EC"/>
</dbReference>
<keyword evidence="6" id="KW-0325">Glycoprotein</keyword>
<dbReference type="InterPro" id="IPR017853">
    <property type="entry name" value="GH"/>
</dbReference>
<dbReference type="Pfam" id="PF00933">
    <property type="entry name" value="Glyco_hydro_3"/>
    <property type="match status" value="1"/>
</dbReference>
<evidence type="ECO:0000256" key="3">
    <source>
        <dbReference type="ARBA" id="ARBA00005336"/>
    </source>
</evidence>
<dbReference type="InterPro" id="IPR001764">
    <property type="entry name" value="Glyco_hydro_3_N"/>
</dbReference>
<sequence length="736" mass="80754">MPTTAAPSKIDDDFDFNAATKAVRDGALDLDSAAKTLLSRLDLQERLGLLDGDQDFWPGLYGMSTTGYNRTPYIHGEVKRLGIPGVRFADGPRGCVMGNSTAFPVPMARGASWDVSLEERVGRAIGRECKAQDANFFGGVCVNLPRHPAWGRIQETYGEDPVILGEMGAALTRGIQENVMACVKHYALNSMENARFHVDVKVEEAVLHEVYLAHFRRIVEEGVASVMSSYNSVRGEFAGQNKELLLDILRDQWDFKGFVISDFMFGLRDPALSLRNGLDIEAPFRQQRAWKLEAAYNNGEIDNSHIERAGTNILRRVIEDQVARGNAKLQPDVVFSEEHRQLAREASVKSMVLLKNDEVNGTPALPLKSNISKIAVVGRLANSTDTGDKGSSAVRCPEVVSPYQGLKQALPQADVTLEESEDPEKVKAAAGAADATVVVVGYNFEDEGEFNVPAFETNPAVNSVLPPSDGSEESKWVFEQWTVLKEKKKENHAVATGGDRTSLRLRPQDVEVIKAAVEANPRTIVSIVAAGAVITEEWKNLPLAIALSWYSGCEGGHALADLLLGKVNFSGRLPFSIPTTEKHLPHFDKDAAEIEYDRWFGQRLLDRLDVKAAYPLGFGLSYTSFAVSDLEVEKSKDNPEELAVRVNVSNTGSRAGRYIAQVYGVVEVSDWPKRSLLGFQAVDLDAGEQKKVEIRASARPLQRWKLGSWELVSKTVEVEVGGSSGDTKSVRIVVEL</sequence>
<evidence type="ECO:0000256" key="1">
    <source>
        <dbReference type="ARBA" id="ARBA00000448"/>
    </source>
</evidence>
<dbReference type="InterPro" id="IPR050288">
    <property type="entry name" value="Cellulose_deg_GH3"/>
</dbReference>
<evidence type="ECO:0000313" key="12">
    <source>
        <dbReference type="Proteomes" id="UP000736672"/>
    </source>
</evidence>
<keyword evidence="5 11" id="KW-0378">Hydrolase</keyword>
<organism evidence="11 12">
    <name type="scientific">Fusarium solani</name>
    <name type="common">Filamentous fungus</name>
    <dbReference type="NCBI Taxonomy" id="169388"/>
    <lineage>
        <taxon>Eukaryota</taxon>
        <taxon>Fungi</taxon>
        <taxon>Dikarya</taxon>
        <taxon>Ascomycota</taxon>
        <taxon>Pezizomycotina</taxon>
        <taxon>Sordariomycetes</taxon>
        <taxon>Hypocreomycetidae</taxon>
        <taxon>Hypocreales</taxon>
        <taxon>Nectriaceae</taxon>
        <taxon>Fusarium</taxon>
        <taxon>Fusarium solani species complex</taxon>
    </lineage>
</organism>
<dbReference type="PRINTS" id="PR00133">
    <property type="entry name" value="GLHYDRLASE3"/>
</dbReference>
<evidence type="ECO:0000313" key="11">
    <source>
        <dbReference type="EMBL" id="KAH7271013.1"/>
    </source>
</evidence>
<evidence type="ECO:0000256" key="2">
    <source>
        <dbReference type="ARBA" id="ARBA00004987"/>
    </source>
</evidence>
<dbReference type="EC" id="3.2.1.21" evidence="4"/>
<evidence type="ECO:0000256" key="4">
    <source>
        <dbReference type="ARBA" id="ARBA00012744"/>
    </source>
</evidence>
<evidence type="ECO:0000256" key="9">
    <source>
        <dbReference type="ARBA" id="ARBA00023326"/>
    </source>
</evidence>
<evidence type="ECO:0000259" key="10">
    <source>
        <dbReference type="SMART" id="SM01217"/>
    </source>
</evidence>
<keyword evidence="8" id="KW-0326">Glycosidase</keyword>
<dbReference type="SUPFAM" id="SSF51445">
    <property type="entry name" value="(Trans)glycosidases"/>
    <property type="match status" value="1"/>
</dbReference>
<reference evidence="11" key="1">
    <citation type="journal article" date="2021" name="Nat. Commun.">
        <title>Genetic determinants of endophytism in the Arabidopsis root mycobiome.</title>
        <authorList>
            <person name="Mesny F."/>
            <person name="Miyauchi S."/>
            <person name="Thiergart T."/>
            <person name="Pickel B."/>
            <person name="Atanasova L."/>
            <person name="Karlsson M."/>
            <person name="Huettel B."/>
            <person name="Barry K.W."/>
            <person name="Haridas S."/>
            <person name="Chen C."/>
            <person name="Bauer D."/>
            <person name="Andreopoulos W."/>
            <person name="Pangilinan J."/>
            <person name="LaButti K."/>
            <person name="Riley R."/>
            <person name="Lipzen A."/>
            <person name="Clum A."/>
            <person name="Drula E."/>
            <person name="Henrissat B."/>
            <person name="Kohler A."/>
            <person name="Grigoriev I.V."/>
            <person name="Martin F.M."/>
            <person name="Hacquard S."/>
        </authorList>
    </citation>
    <scope>NUCLEOTIDE SEQUENCE</scope>
    <source>
        <strain evidence="11">FSSC 5 MPI-SDFR-AT-0091</strain>
    </source>
</reference>
<dbReference type="Pfam" id="PF14310">
    <property type="entry name" value="Fn3-like"/>
    <property type="match status" value="1"/>
</dbReference>
<dbReference type="Gene3D" id="3.20.20.300">
    <property type="entry name" value="Glycoside hydrolase, family 3, N-terminal domain"/>
    <property type="match status" value="1"/>
</dbReference>
<dbReference type="SMART" id="SM01217">
    <property type="entry name" value="Fn3_like"/>
    <property type="match status" value="1"/>
</dbReference>
<dbReference type="GO" id="GO:0009251">
    <property type="term" value="P:glucan catabolic process"/>
    <property type="evidence" value="ECO:0007669"/>
    <property type="project" value="TreeGrafter"/>
</dbReference>
<keyword evidence="9" id="KW-0624">Polysaccharide degradation</keyword>
<comment type="caution">
    <text evidence="11">The sequence shown here is derived from an EMBL/GenBank/DDBJ whole genome shotgun (WGS) entry which is preliminary data.</text>
</comment>
<dbReference type="InterPro" id="IPR013783">
    <property type="entry name" value="Ig-like_fold"/>
</dbReference>
<comment type="similarity">
    <text evidence="3">Belongs to the glycosyl hydrolase 3 family.</text>
</comment>
<comment type="pathway">
    <text evidence="2">Glycan metabolism; cellulose degradation.</text>
</comment>
<dbReference type="EMBL" id="JAGTJS010000004">
    <property type="protein sequence ID" value="KAH7271013.1"/>
    <property type="molecule type" value="Genomic_DNA"/>
</dbReference>
<proteinExistence type="inferred from homology"/>
<name>A0A9P9RA69_FUSSL</name>
<comment type="catalytic activity">
    <reaction evidence="1">
        <text>Hydrolysis of terminal, non-reducing beta-D-glucosyl residues with release of beta-D-glucose.</text>
        <dbReference type="EC" id="3.2.1.21"/>
    </reaction>
</comment>
<dbReference type="InterPro" id="IPR036881">
    <property type="entry name" value="Glyco_hydro_3_C_sf"/>
</dbReference>
<gene>
    <name evidence="11" type="ORF">B0J15DRAFT_483826</name>
</gene>
<dbReference type="OrthoDB" id="2123594at2759"/>
<accession>A0A9P9RA69</accession>
<evidence type="ECO:0000256" key="8">
    <source>
        <dbReference type="ARBA" id="ARBA00023295"/>
    </source>
</evidence>
<evidence type="ECO:0000256" key="7">
    <source>
        <dbReference type="ARBA" id="ARBA00023277"/>
    </source>
</evidence>
<dbReference type="InterPro" id="IPR026891">
    <property type="entry name" value="Fn3-like"/>
</dbReference>
<dbReference type="SUPFAM" id="SSF52279">
    <property type="entry name" value="Beta-D-glucan exohydrolase, C-terminal domain"/>
    <property type="match status" value="1"/>
</dbReference>
<dbReference type="InterPro" id="IPR002772">
    <property type="entry name" value="Glyco_hydro_3_C"/>
</dbReference>
<keyword evidence="7" id="KW-0119">Carbohydrate metabolism</keyword>
<evidence type="ECO:0000256" key="5">
    <source>
        <dbReference type="ARBA" id="ARBA00022801"/>
    </source>
</evidence>
<dbReference type="Pfam" id="PF01915">
    <property type="entry name" value="Glyco_hydro_3_C"/>
    <property type="match status" value="1"/>
</dbReference>
<dbReference type="Gene3D" id="2.60.40.10">
    <property type="entry name" value="Immunoglobulins"/>
    <property type="match status" value="1"/>
</dbReference>
<keyword evidence="12" id="KW-1185">Reference proteome</keyword>
<dbReference type="PANTHER" id="PTHR42715:SF3">
    <property type="entry name" value="BETA-GLUCOSIDASE B-RELATED"/>
    <property type="match status" value="1"/>
</dbReference>
<dbReference type="Gene3D" id="3.40.50.1700">
    <property type="entry name" value="Glycoside hydrolase family 3 C-terminal domain"/>
    <property type="match status" value="1"/>
</dbReference>
<dbReference type="AlphaFoldDB" id="A0A9P9RA69"/>
<dbReference type="PANTHER" id="PTHR42715">
    <property type="entry name" value="BETA-GLUCOSIDASE"/>
    <property type="match status" value="1"/>
</dbReference>
<feature type="domain" description="Fibronectin type III-like" evidence="10">
    <location>
        <begin position="658"/>
        <end position="724"/>
    </location>
</feature>